<accession>A0ABM1EYX3</accession>
<protein>
    <submittedName>
        <fullName evidence="3">Uncharacterized protein LOC106817244</fullName>
    </submittedName>
</protein>
<dbReference type="GeneID" id="106817244"/>
<dbReference type="Proteomes" id="UP000695022">
    <property type="component" value="Unplaced"/>
</dbReference>
<reference evidence="3" key="1">
    <citation type="submission" date="2025-08" db="UniProtKB">
        <authorList>
            <consortium name="RefSeq"/>
        </authorList>
    </citation>
    <scope>IDENTIFICATION</scope>
</reference>
<proteinExistence type="predicted"/>
<organism evidence="2 3">
    <name type="scientific">Priapulus caudatus</name>
    <name type="common">Priapulid worm</name>
    <dbReference type="NCBI Taxonomy" id="37621"/>
    <lineage>
        <taxon>Eukaryota</taxon>
        <taxon>Metazoa</taxon>
        <taxon>Ecdysozoa</taxon>
        <taxon>Scalidophora</taxon>
        <taxon>Priapulida</taxon>
        <taxon>Priapulimorpha</taxon>
        <taxon>Priapulimorphida</taxon>
        <taxon>Priapulidae</taxon>
        <taxon>Priapulus</taxon>
    </lineage>
</organism>
<dbReference type="PANTHER" id="PTHR47018:SF3">
    <property type="entry name" value="MYCBP-ASSOCIATED PROTEIN"/>
    <property type="match status" value="1"/>
</dbReference>
<name>A0ABM1EYX3_PRICU</name>
<dbReference type="InterPro" id="IPR046496">
    <property type="entry name" value="DUF6589"/>
</dbReference>
<evidence type="ECO:0000313" key="3">
    <source>
        <dbReference type="RefSeq" id="XP_014677394.1"/>
    </source>
</evidence>
<dbReference type="Pfam" id="PF20231">
    <property type="entry name" value="DUF6589"/>
    <property type="match status" value="1"/>
</dbReference>
<dbReference type="PANTHER" id="PTHR47018">
    <property type="entry name" value="CXC DOMAIN-CONTAINING PROTEIN-RELATED"/>
    <property type="match status" value="1"/>
</dbReference>
<evidence type="ECO:0000259" key="1">
    <source>
        <dbReference type="Pfam" id="PF20231"/>
    </source>
</evidence>
<keyword evidence="2" id="KW-1185">Reference proteome</keyword>
<sequence length="208" mass="23858">MDIESFNLEKQLREFDASRKTDPMFQWARMYMRQVMTLLQFQRAIREGNWHLYLISLEHLCKYFFAYARLDYAQNIPEFIARMDAIKTSNPELWQSFTNGEFAVNTSNRIPFTRIGVDQAMEHLNKSTKGQGRISGITTSPATLLKFCLTAPELARLADESERLVATTSTIAPPQHHQLSVKNCSPRTLHCSAEVSVSTLQLIPNGNW</sequence>
<evidence type="ECO:0000313" key="2">
    <source>
        <dbReference type="Proteomes" id="UP000695022"/>
    </source>
</evidence>
<feature type="domain" description="DUF6589" evidence="1">
    <location>
        <begin position="18"/>
        <end position="165"/>
    </location>
</feature>
<gene>
    <name evidence="3" type="primary">LOC106817244</name>
</gene>
<dbReference type="RefSeq" id="XP_014677394.1">
    <property type="nucleotide sequence ID" value="XM_014821908.1"/>
</dbReference>